<dbReference type="Proteomes" id="UP000013782">
    <property type="component" value="Unassembled WGS sequence"/>
</dbReference>
<dbReference type="PATRIC" id="fig|1158607.3.peg.93"/>
<evidence type="ECO:0000256" key="1">
    <source>
        <dbReference type="ARBA" id="ARBA00022801"/>
    </source>
</evidence>
<name>R2TB48_9ENTE</name>
<feature type="domain" description="Alpha/beta hydrolase fold-3" evidence="2">
    <location>
        <begin position="25"/>
        <end position="151"/>
    </location>
</feature>
<dbReference type="GO" id="GO:0016787">
    <property type="term" value="F:hydrolase activity"/>
    <property type="evidence" value="ECO:0007669"/>
    <property type="project" value="UniProtKB-KW"/>
</dbReference>
<dbReference type="SUPFAM" id="SSF53474">
    <property type="entry name" value="alpha/beta-Hydrolases"/>
    <property type="match status" value="1"/>
</dbReference>
<dbReference type="Gene3D" id="3.40.50.1820">
    <property type="entry name" value="alpha/beta hydrolase"/>
    <property type="match status" value="1"/>
</dbReference>
<dbReference type="InterPro" id="IPR013094">
    <property type="entry name" value="AB_hydrolase_3"/>
</dbReference>
<dbReference type="HOGENOM" id="CLU_012494_4_5_9"/>
<evidence type="ECO:0000259" key="2">
    <source>
        <dbReference type="Pfam" id="PF07859"/>
    </source>
</evidence>
<comment type="caution">
    <text evidence="3">The sequence shown here is derived from an EMBL/GenBank/DDBJ whole genome shotgun (WGS) entry which is preliminary data.</text>
</comment>
<dbReference type="OrthoDB" id="9815425at2"/>
<evidence type="ECO:0000313" key="3">
    <source>
        <dbReference type="EMBL" id="EOH97424.1"/>
    </source>
</evidence>
<dbReference type="PANTHER" id="PTHR48081">
    <property type="entry name" value="AB HYDROLASE SUPERFAMILY PROTEIN C4A8.06C"/>
    <property type="match status" value="1"/>
</dbReference>
<evidence type="ECO:0000313" key="4">
    <source>
        <dbReference type="Proteomes" id="UP000013782"/>
    </source>
</evidence>
<reference evidence="3 4" key="1">
    <citation type="submission" date="2013-02" db="EMBL/GenBank/DDBJ databases">
        <title>The Genome Sequence of Enterococcus pallens BAA-351.</title>
        <authorList>
            <consortium name="The Broad Institute Genome Sequencing Platform"/>
            <consortium name="The Broad Institute Genome Sequencing Center for Infectious Disease"/>
            <person name="Earl A.M."/>
            <person name="Gilmore M.S."/>
            <person name="Lebreton F."/>
            <person name="Walker B."/>
            <person name="Young S.K."/>
            <person name="Zeng Q."/>
            <person name="Gargeya S."/>
            <person name="Fitzgerald M."/>
            <person name="Haas B."/>
            <person name="Abouelleil A."/>
            <person name="Alvarado L."/>
            <person name="Arachchi H.M."/>
            <person name="Berlin A.M."/>
            <person name="Chapman S.B."/>
            <person name="Dewar J."/>
            <person name="Goldberg J."/>
            <person name="Griggs A."/>
            <person name="Gujja S."/>
            <person name="Hansen M."/>
            <person name="Howarth C."/>
            <person name="Imamovic A."/>
            <person name="Larimer J."/>
            <person name="McCowan C."/>
            <person name="Murphy C."/>
            <person name="Neiman D."/>
            <person name="Pearson M."/>
            <person name="Priest M."/>
            <person name="Roberts A."/>
            <person name="Saif S."/>
            <person name="Shea T."/>
            <person name="Sisk P."/>
            <person name="Sykes S."/>
            <person name="Wortman J."/>
            <person name="Nusbaum C."/>
            <person name="Birren B."/>
        </authorList>
    </citation>
    <scope>NUCLEOTIDE SEQUENCE [LARGE SCALE GENOMIC DNA]</scope>
    <source>
        <strain evidence="3 4">ATCC BAA-351</strain>
    </source>
</reference>
<dbReference type="STRING" id="160454.RV10_GL004376"/>
<accession>R2TB48</accession>
<keyword evidence="1" id="KW-0378">Hydrolase</keyword>
<keyword evidence="4" id="KW-1185">Reference proteome</keyword>
<proteinExistence type="predicted"/>
<dbReference type="RefSeq" id="WP_010755157.1">
    <property type="nucleotide sequence ID" value="NZ_ASWD01000002.1"/>
</dbReference>
<dbReference type="InterPro" id="IPR029058">
    <property type="entry name" value="AB_hydrolase_fold"/>
</dbReference>
<dbReference type="EMBL" id="AJAQ01000001">
    <property type="protein sequence ID" value="EOH97424.1"/>
    <property type="molecule type" value="Genomic_DNA"/>
</dbReference>
<dbReference type="eggNOG" id="COG0657">
    <property type="taxonomic scope" value="Bacteria"/>
</dbReference>
<dbReference type="Pfam" id="PF07859">
    <property type="entry name" value="Abhydrolase_3"/>
    <property type="match status" value="1"/>
</dbReference>
<dbReference type="InterPro" id="IPR050300">
    <property type="entry name" value="GDXG_lipolytic_enzyme"/>
</dbReference>
<gene>
    <name evidence="3" type="ORF">UAU_00092</name>
</gene>
<organism evidence="3 4">
    <name type="scientific">Enterococcus pallens ATCC BAA-351</name>
    <dbReference type="NCBI Taxonomy" id="1158607"/>
    <lineage>
        <taxon>Bacteria</taxon>
        <taxon>Bacillati</taxon>
        <taxon>Bacillota</taxon>
        <taxon>Bacilli</taxon>
        <taxon>Lactobacillales</taxon>
        <taxon>Enterococcaceae</taxon>
        <taxon>Enterococcus</taxon>
    </lineage>
</organism>
<dbReference type="AlphaFoldDB" id="R2TB48"/>
<sequence>MKKIITLTNDAAVAIYPATSEKKVVLYFHGGGLIYGSKNDLPSELSEKFLAKDYTVLAVDYLLAPNNTLPEIVDALEESFYLLKDSVFGDRPFGFCGRSAGGYLMLLLTKRLLAKGISPDFLVNFYGYTDLAFIQQDRQLLPMTIEKEQLAAVELTQPVWDDPLMTRFLLYHYAVQQKLLPEYYGVDSDEAFSVTDADLAQFPRTFSSASTSDKEIPFSYSKKIGRLIPDSCFKPVYYLEHDFLKEVHKPEVQKVLQALEDWLE</sequence>
<protein>
    <recommendedName>
        <fullName evidence="2">Alpha/beta hydrolase fold-3 domain-containing protein</fullName>
    </recommendedName>
</protein>